<dbReference type="EMBL" id="CP027666">
    <property type="protein sequence ID" value="AVO35538.1"/>
    <property type="molecule type" value="Genomic_DNA"/>
</dbReference>
<keyword evidence="1" id="KW-1133">Transmembrane helix</keyword>
<feature type="transmembrane region" description="Helical" evidence="1">
    <location>
        <begin position="27"/>
        <end position="49"/>
    </location>
</feature>
<sequence>MAVGRQPQSCESLILSRQTLLQRCGLALARVLLFVCLTLAASQGLPYILTSEAYPGAKPVHPNFPIAVLKDGAPAVVRWRDYELNPSQYQSKLLIPTTATPTRHALAEHDTLEVTPRADGVLDVKYSDEGTIFWSRYRVANHEVTPIAFRFSGPFVAYWALLVAGLGTILIPPGFSRSIRWGRRARADARASL</sequence>
<dbReference type="KEGG" id="otk:C6570_15905"/>
<name>A0A2S0MI31_9BURK</name>
<feature type="transmembrane region" description="Helical" evidence="1">
    <location>
        <begin position="156"/>
        <end position="176"/>
    </location>
</feature>
<evidence type="ECO:0000313" key="3">
    <source>
        <dbReference type="Proteomes" id="UP000239709"/>
    </source>
</evidence>
<protein>
    <submittedName>
        <fullName evidence="2">Uncharacterized protein</fullName>
    </submittedName>
</protein>
<organism evidence="2 3">
    <name type="scientific">Ottowia oryzae</name>
    <dbReference type="NCBI Taxonomy" id="2109914"/>
    <lineage>
        <taxon>Bacteria</taxon>
        <taxon>Pseudomonadati</taxon>
        <taxon>Pseudomonadota</taxon>
        <taxon>Betaproteobacteria</taxon>
        <taxon>Burkholderiales</taxon>
        <taxon>Comamonadaceae</taxon>
        <taxon>Ottowia</taxon>
    </lineage>
</organism>
<dbReference type="AlphaFoldDB" id="A0A2S0MI31"/>
<keyword evidence="1" id="KW-0472">Membrane</keyword>
<accession>A0A2S0MI31</accession>
<proteinExistence type="predicted"/>
<keyword evidence="3" id="KW-1185">Reference proteome</keyword>
<evidence type="ECO:0000313" key="2">
    <source>
        <dbReference type="EMBL" id="AVO35538.1"/>
    </source>
</evidence>
<keyword evidence="1" id="KW-0812">Transmembrane</keyword>
<gene>
    <name evidence="2" type="ORF">C6570_15905</name>
</gene>
<evidence type="ECO:0000256" key="1">
    <source>
        <dbReference type="SAM" id="Phobius"/>
    </source>
</evidence>
<reference evidence="2 3" key="1">
    <citation type="submission" date="2018-03" db="EMBL/GenBank/DDBJ databases">
        <title>Genome sequencing of Ottowia sp.</title>
        <authorList>
            <person name="Kim S.-J."/>
            <person name="Heo J."/>
            <person name="Kwon S.-W."/>
        </authorList>
    </citation>
    <scope>NUCLEOTIDE SEQUENCE [LARGE SCALE GENOMIC DNA]</scope>
    <source>
        <strain evidence="2 3">KADR8-3</strain>
    </source>
</reference>
<dbReference type="Proteomes" id="UP000239709">
    <property type="component" value="Chromosome"/>
</dbReference>